<dbReference type="SUPFAM" id="SSF56436">
    <property type="entry name" value="C-type lectin-like"/>
    <property type="match status" value="1"/>
</dbReference>
<evidence type="ECO:0000259" key="2">
    <source>
        <dbReference type="Pfam" id="PF06452"/>
    </source>
</evidence>
<reference evidence="3" key="1">
    <citation type="journal article" date="2014" name="Front. Microbiol.">
        <title>High frequency of phylogenetically diverse reductive dehalogenase-homologous genes in deep subseafloor sedimentary metagenomes.</title>
        <authorList>
            <person name="Kawai M."/>
            <person name="Futagami T."/>
            <person name="Toyoda A."/>
            <person name="Takaki Y."/>
            <person name="Nishi S."/>
            <person name="Hori S."/>
            <person name="Arai W."/>
            <person name="Tsubouchi T."/>
            <person name="Morono Y."/>
            <person name="Uchiyama I."/>
            <person name="Ito T."/>
            <person name="Fujiyama A."/>
            <person name="Inagaki F."/>
            <person name="Takami H."/>
        </authorList>
    </citation>
    <scope>NUCLEOTIDE SEQUENCE</scope>
    <source>
        <strain evidence="3">Expedition CK06-06</strain>
    </source>
</reference>
<organism evidence="3">
    <name type="scientific">marine sediment metagenome</name>
    <dbReference type="NCBI Taxonomy" id="412755"/>
    <lineage>
        <taxon>unclassified sequences</taxon>
        <taxon>metagenomes</taxon>
        <taxon>ecological metagenomes</taxon>
    </lineage>
</organism>
<protein>
    <recommendedName>
        <fullName evidence="4">Carbohydrate-binding domain-containing protein</fullName>
    </recommendedName>
</protein>
<proteinExistence type="predicted"/>
<dbReference type="GO" id="GO:0030246">
    <property type="term" value="F:carbohydrate binding"/>
    <property type="evidence" value="ECO:0007669"/>
    <property type="project" value="InterPro"/>
</dbReference>
<dbReference type="SUPFAM" id="SSF49344">
    <property type="entry name" value="CBD9-like"/>
    <property type="match status" value="1"/>
</dbReference>
<dbReference type="GO" id="GO:0016052">
    <property type="term" value="P:carbohydrate catabolic process"/>
    <property type="evidence" value="ECO:0007669"/>
    <property type="project" value="InterPro"/>
</dbReference>
<dbReference type="PANTHER" id="PTHR35532">
    <property type="entry name" value="SIMILAR TO POLYHYDROXYALKANOATE DEPOLYMERASE"/>
    <property type="match status" value="1"/>
</dbReference>
<dbReference type="InterPro" id="IPR016187">
    <property type="entry name" value="CTDL_fold"/>
</dbReference>
<feature type="domain" description="Sulfatase-modifying factor enzyme-like" evidence="1">
    <location>
        <begin position="252"/>
        <end position="362"/>
    </location>
</feature>
<dbReference type="Gene3D" id="2.60.40.1190">
    <property type="match status" value="1"/>
</dbReference>
<dbReference type="AlphaFoldDB" id="X1NF03"/>
<dbReference type="Gene3D" id="3.90.1580.10">
    <property type="entry name" value="paralog of FGE (formylglycine-generating enzyme)"/>
    <property type="match status" value="1"/>
</dbReference>
<feature type="domain" description="Carbohydrate-binding" evidence="2">
    <location>
        <begin position="1"/>
        <end position="77"/>
    </location>
</feature>
<dbReference type="CDD" id="cd09620">
    <property type="entry name" value="CBM9_like_3"/>
    <property type="match status" value="1"/>
</dbReference>
<dbReference type="GO" id="GO:0004553">
    <property type="term" value="F:hydrolase activity, hydrolyzing O-glycosyl compounds"/>
    <property type="evidence" value="ECO:0007669"/>
    <property type="project" value="InterPro"/>
</dbReference>
<name>X1NF03_9ZZZZ</name>
<sequence>WKNAEWTNLFGHIYKKGYQKPFLATRAKMLWDDTNFYAAVELEEPNLMGHVIDNDAEIYDDNDIEMFIDFDSDSQNYIELEFNCLGTVWDMLLPKEYNRGGIPFSHPKIPQSRPWDLEGMRVAVKVDGSLNYPHDTDSSWTIEISMPWESLQKTSRTEQKLNRNGSYFRVNFSRVQHPWPKDVWPVEDWKNRGGPCWDWTWSPNLVYNMHSCESWGRVILLDHTVLESPYSNDETAFSFVDPPPPSKKPRLGSMVKIKGGTYLIGPDYSDPEASPQGEVTVDDYYIDRYEVTIGGYVNFLNAVRDDKYYEEDMADPDMCGIVKDNNGKYSAVSGKELYPIVFVSIEGALAYAQWAGKRLPTE</sequence>
<evidence type="ECO:0000259" key="1">
    <source>
        <dbReference type="Pfam" id="PF03781"/>
    </source>
</evidence>
<accession>X1NF03</accession>
<dbReference type="EMBL" id="BARV01008210">
    <property type="protein sequence ID" value="GAI17249.1"/>
    <property type="molecule type" value="Genomic_DNA"/>
</dbReference>
<dbReference type="InterPro" id="IPR042095">
    <property type="entry name" value="SUMF_sf"/>
</dbReference>
<dbReference type="InterPro" id="IPR010502">
    <property type="entry name" value="Carb-bd_dom_fam9"/>
</dbReference>
<dbReference type="Pfam" id="PF06452">
    <property type="entry name" value="CBM9_1"/>
    <property type="match status" value="1"/>
</dbReference>
<dbReference type="Pfam" id="PF03781">
    <property type="entry name" value="FGE-sulfatase"/>
    <property type="match status" value="1"/>
</dbReference>
<dbReference type="PANTHER" id="PTHR35532:SF5">
    <property type="entry name" value="CARBOHYDRATE-BINDING DOMAIN-CONTAINING PROTEIN"/>
    <property type="match status" value="1"/>
</dbReference>
<dbReference type="InterPro" id="IPR005532">
    <property type="entry name" value="SUMF_dom"/>
</dbReference>
<feature type="non-terminal residue" evidence="3">
    <location>
        <position position="362"/>
    </location>
</feature>
<feature type="non-terminal residue" evidence="3">
    <location>
        <position position="1"/>
    </location>
</feature>
<gene>
    <name evidence="3" type="ORF">S06H3_16581</name>
</gene>
<comment type="caution">
    <text evidence="3">The sequence shown here is derived from an EMBL/GenBank/DDBJ whole genome shotgun (WGS) entry which is preliminary data.</text>
</comment>
<evidence type="ECO:0008006" key="4">
    <source>
        <dbReference type="Google" id="ProtNLM"/>
    </source>
</evidence>
<evidence type="ECO:0000313" key="3">
    <source>
        <dbReference type="EMBL" id="GAI17249.1"/>
    </source>
</evidence>